<dbReference type="InterPro" id="IPR024623">
    <property type="entry name" value="YtxH"/>
</dbReference>
<accession>A0A6G8AL61</accession>
<reference evidence="1 2" key="1">
    <citation type="submission" date="2020-03" db="EMBL/GenBank/DDBJ databases">
        <title>Vagococcus sp. nov., isolated from beetles.</title>
        <authorList>
            <person name="Hyun D.-W."/>
            <person name="Bae J.-W."/>
        </authorList>
    </citation>
    <scope>NUCLEOTIDE SEQUENCE [LARGE SCALE GENOMIC DNA]</scope>
    <source>
        <strain evidence="1 2">HDW17A</strain>
    </source>
</reference>
<gene>
    <name evidence="1" type="ORF">G7081_00655</name>
</gene>
<dbReference type="EMBL" id="CP049886">
    <property type="protein sequence ID" value="QIL45699.1"/>
    <property type="molecule type" value="Genomic_DNA"/>
</dbReference>
<dbReference type="RefSeq" id="WP_166006454.1">
    <property type="nucleotide sequence ID" value="NZ_CP049886.1"/>
</dbReference>
<evidence type="ECO:0000313" key="2">
    <source>
        <dbReference type="Proteomes" id="UP000500890"/>
    </source>
</evidence>
<dbReference type="PANTHER" id="PTHR35792">
    <property type="entry name" value="GENERAL STRESS PROTEIN"/>
    <property type="match status" value="1"/>
</dbReference>
<name>A0A6G8AL61_9ENTE</name>
<proteinExistence type="predicted"/>
<protein>
    <submittedName>
        <fullName evidence="1">YtxH domain-containing protein</fullName>
    </submittedName>
</protein>
<dbReference type="Proteomes" id="UP000500890">
    <property type="component" value="Chromosome"/>
</dbReference>
<organism evidence="1 2">
    <name type="scientific">Vagococcus coleopterorum</name>
    <dbReference type="NCBI Taxonomy" id="2714946"/>
    <lineage>
        <taxon>Bacteria</taxon>
        <taxon>Bacillati</taxon>
        <taxon>Bacillota</taxon>
        <taxon>Bacilli</taxon>
        <taxon>Lactobacillales</taxon>
        <taxon>Enterococcaceae</taxon>
        <taxon>Vagococcus</taxon>
    </lineage>
</organism>
<dbReference type="PANTHER" id="PTHR35792:SF1">
    <property type="entry name" value="SLL0268 PROTEIN"/>
    <property type="match status" value="1"/>
</dbReference>
<dbReference type="AlphaFoldDB" id="A0A6G8AL61"/>
<keyword evidence="2" id="KW-1185">Reference proteome</keyword>
<dbReference type="Pfam" id="PF12732">
    <property type="entry name" value="YtxH"/>
    <property type="match status" value="1"/>
</dbReference>
<sequence>MFKKFAKGVLFGTTVGGIVATLMAPKSGKAMRQSIVDEAVGSKDTVVTWTQDIRNVKGHSEVVKAELPKLKEVQTETADLIEDFKFQAEPRVKEIQNQVSTIKGRISTLQDKLK</sequence>
<dbReference type="KEGG" id="vah:G7081_00655"/>
<dbReference type="InterPro" id="IPR052928">
    <property type="entry name" value="Desiccation-related_membrane"/>
</dbReference>
<evidence type="ECO:0000313" key="1">
    <source>
        <dbReference type="EMBL" id="QIL45699.1"/>
    </source>
</evidence>